<evidence type="ECO:0000313" key="4">
    <source>
        <dbReference type="Proteomes" id="UP001595976"/>
    </source>
</evidence>
<keyword evidence="4" id="KW-1185">Reference proteome</keyword>
<comment type="caution">
    <text evidence="3">The sequence shown here is derived from an EMBL/GenBank/DDBJ whole genome shotgun (WGS) entry which is preliminary data.</text>
</comment>
<sequence length="152" mass="15472">MPIDSLVKKPLLLSAMLLAGVALAGCAADGPVKGTAEAIGMATTPQEAKAFVRATRPSEMEYIPVGTTIPVAQLCPGPNPPPAYTPSGQSAHFAAPKPLVDPSAPCKPRADFKGIQTRLEAQQKTNEAAGETAKALGAATTPPKPAQIPPAN</sequence>
<feature type="chain" id="PRO_5047225396" description="Lipoprotein" evidence="2">
    <location>
        <begin position="25"/>
        <end position="152"/>
    </location>
</feature>
<feature type="compositionally biased region" description="Low complexity" evidence="1">
    <location>
        <begin position="127"/>
        <end position="141"/>
    </location>
</feature>
<protein>
    <recommendedName>
        <fullName evidence="5">Lipoprotein</fullName>
    </recommendedName>
</protein>
<dbReference type="Proteomes" id="UP001595976">
    <property type="component" value="Unassembled WGS sequence"/>
</dbReference>
<evidence type="ECO:0000313" key="3">
    <source>
        <dbReference type="EMBL" id="MFC5295823.1"/>
    </source>
</evidence>
<organism evidence="3 4">
    <name type="scientific">Bosea minatitlanensis</name>
    <dbReference type="NCBI Taxonomy" id="128782"/>
    <lineage>
        <taxon>Bacteria</taxon>
        <taxon>Pseudomonadati</taxon>
        <taxon>Pseudomonadota</taxon>
        <taxon>Alphaproteobacteria</taxon>
        <taxon>Hyphomicrobiales</taxon>
        <taxon>Boseaceae</taxon>
        <taxon>Bosea</taxon>
    </lineage>
</organism>
<name>A0ABW0F9M3_9HYPH</name>
<dbReference type="EMBL" id="JBHSLI010000017">
    <property type="protein sequence ID" value="MFC5295823.1"/>
    <property type="molecule type" value="Genomic_DNA"/>
</dbReference>
<keyword evidence="2" id="KW-0732">Signal</keyword>
<feature type="region of interest" description="Disordered" evidence="1">
    <location>
        <begin position="77"/>
        <end position="152"/>
    </location>
</feature>
<accession>A0ABW0F9M3</accession>
<evidence type="ECO:0008006" key="5">
    <source>
        <dbReference type="Google" id="ProtNLM"/>
    </source>
</evidence>
<reference evidence="4" key="1">
    <citation type="journal article" date="2019" name="Int. J. Syst. Evol. Microbiol.">
        <title>The Global Catalogue of Microorganisms (GCM) 10K type strain sequencing project: providing services to taxonomists for standard genome sequencing and annotation.</title>
        <authorList>
            <consortium name="The Broad Institute Genomics Platform"/>
            <consortium name="The Broad Institute Genome Sequencing Center for Infectious Disease"/>
            <person name="Wu L."/>
            <person name="Ma J."/>
        </authorList>
    </citation>
    <scope>NUCLEOTIDE SEQUENCE [LARGE SCALE GENOMIC DNA]</scope>
    <source>
        <strain evidence="4">CGMCC 1.15643</strain>
    </source>
</reference>
<feature type="signal peptide" evidence="2">
    <location>
        <begin position="1"/>
        <end position="24"/>
    </location>
</feature>
<feature type="compositionally biased region" description="Pro residues" evidence="1">
    <location>
        <begin position="142"/>
        <end position="152"/>
    </location>
</feature>
<gene>
    <name evidence="3" type="ORF">ACFPK2_22785</name>
</gene>
<evidence type="ECO:0000256" key="2">
    <source>
        <dbReference type="SAM" id="SignalP"/>
    </source>
</evidence>
<dbReference type="RefSeq" id="WP_158446271.1">
    <property type="nucleotide sequence ID" value="NZ_JAOAOS010000018.1"/>
</dbReference>
<proteinExistence type="predicted"/>
<evidence type="ECO:0000256" key="1">
    <source>
        <dbReference type="SAM" id="MobiDB-lite"/>
    </source>
</evidence>